<name>A0A2S3W470_9PROT</name>
<dbReference type="InterPro" id="IPR028098">
    <property type="entry name" value="Glyco_trans_4-like_N"/>
</dbReference>
<dbReference type="PANTHER" id="PTHR12526">
    <property type="entry name" value="GLYCOSYLTRANSFERASE"/>
    <property type="match status" value="1"/>
</dbReference>
<evidence type="ECO:0000256" key="2">
    <source>
        <dbReference type="ARBA" id="ARBA00022679"/>
    </source>
</evidence>
<keyword evidence="2 5" id="KW-0808">Transferase</keyword>
<dbReference type="Pfam" id="PF13439">
    <property type="entry name" value="Glyco_transf_4"/>
    <property type="match status" value="1"/>
</dbReference>
<evidence type="ECO:0000256" key="1">
    <source>
        <dbReference type="ARBA" id="ARBA00022676"/>
    </source>
</evidence>
<accession>A0A2S3W470</accession>
<dbReference type="Gene3D" id="3.40.50.2000">
    <property type="entry name" value="Glycogen Phosphorylase B"/>
    <property type="match status" value="2"/>
</dbReference>
<evidence type="ECO:0000259" key="4">
    <source>
        <dbReference type="Pfam" id="PF13439"/>
    </source>
</evidence>
<protein>
    <submittedName>
        <fullName evidence="5">D-inositol-3-phosphate glycosyltransferase</fullName>
        <ecNumber evidence="5">2.4.1.250</ecNumber>
    </submittedName>
</protein>
<sequence length="427" mass="46550">MLQQTVQNYLLRDTHSEMEFATTRPVILQVLPALESGGIEQGTIEMAAAITQAGGTALVASAGGRLIPRLRYVGATPVHLDLRPKNPISILRNSLRLGQIIREHSVSLVHARSRAPAWAAASACRRTGVPLVTTWHGVYGNNIPGKRRYNAVMASGQRVIAVSEYIAQRLRTEYRVGDDRLRLIPRGADVVRFDPQGVRGNRVQNLLDQWDLPEHAAIIVLPGRVTPWKGQMLLLDALARMENTGGCGREWICVFVGDAKDRDRHAQALVDRARGAGLGERVRFTGHCSDMPAVMMLADVVVVPSLRPEPFGRVVVEAQAMGRPVVVAAHGAALETVEDGVTGFAFPPGDVTALTEAVRTALCMTPEQRALMASHARENVMAHYTSHGMQYATLSVYDELLHTHMAETFLYNTGLMAAGNDLEQQAS</sequence>
<feature type="domain" description="Glycosyl transferase family 1" evidence="3">
    <location>
        <begin position="208"/>
        <end position="377"/>
    </location>
</feature>
<evidence type="ECO:0000313" key="6">
    <source>
        <dbReference type="Proteomes" id="UP000237344"/>
    </source>
</evidence>
<evidence type="ECO:0000313" key="5">
    <source>
        <dbReference type="EMBL" id="POF63674.1"/>
    </source>
</evidence>
<dbReference type="Proteomes" id="UP000237344">
    <property type="component" value="Unassembled WGS sequence"/>
</dbReference>
<feature type="domain" description="Glycosyltransferase subfamily 4-like N-terminal" evidence="4">
    <location>
        <begin position="37"/>
        <end position="190"/>
    </location>
</feature>
<organism evidence="5 6">
    <name type="scientific">Novacetimonas maltaceti</name>
    <dbReference type="NCBI Taxonomy" id="1203393"/>
    <lineage>
        <taxon>Bacteria</taxon>
        <taxon>Pseudomonadati</taxon>
        <taxon>Pseudomonadota</taxon>
        <taxon>Alphaproteobacteria</taxon>
        <taxon>Acetobacterales</taxon>
        <taxon>Acetobacteraceae</taxon>
        <taxon>Novacetimonas</taxon>
    </lineage>
</organism>
<dbReference type="InterPro" id="IPR001296">
    <property type="entry name" value="Glyco_trans_1"/>
</dbReference>
<dbReference type="EMBL" id="POTC01000005">
    <property type="protein sequence ID" value="POF63674.1"/>
    <property type="molecule type" value="Genomic_DNA"/>
</dbReference>
<dbReference type="AlphaFoldDB" id="A0A2S3W470"/>
<dbReference type="GO" id="GO:0102710">
    <property type="term" value="F:D-inositol-3-phosphate glycosyltransferase activity"/>
    <property type="evidence" value="ECO:0007669"/>
    <property type="project" value="UniProtKB-EC"/>
</dbReference>
<dbReference type="SUPFAM" id="SSF53756">
    <property type="entry name" value="UDP-Glycosyltransferase/glycogen phosphorylase"/>
    <property type="match status" value="1"/>
</dbReference>
<dbReference type="EC" id="2.4.1.250" evidence="5"/>
<keyword evidence="6" id="KW-1185">Reference proteome</keyword>
<reference evidence="5 6" key="1">
    <citation type="submission" date="2018-01" db="EMBL/GenBank/DDBJ databases">
        <title>Draft Genome Sequence of Komagataeibacter maltaceti LMG 1529, a Vinegar Producing Acetic Acid Bacterium Isolated from Malt Vinegar Brewery Acetifiers.</title>
        <authorList>
            <person name="Zhang Q."/>
            <person name="Hollensteiner J."/>
            <person name="Poehlein A."/>
            <person name="Daniel R."/>
        </authorList>
    </citation>
    <scope>NUCLEOTIDE SEQUENCE [LARGE SCALE GENOMIC DNA]</scope>
    <source>
        <strain evidence="5 6">LMG 1529</strain>
    </source>
</reference>
<dbReference type="CDD" id="cd03819">
    <property type="entry name" value="GT4_WavL-like"/>
    <property type="match status" value="1"/>
</dbReference>
<keyword evidence="1 5" id="KW-0328">Glycosyltransferase</keyword>
<dbReference type="PANTHER" id="PTHR12526:SF510">
    <property type="entry name" value="D-INOSITOL 3-PHOSPHATE GLYCOSYLTRANSFERASE"/>
    <property type="match status" value="1"/>
</dbReference>
<gene>
    <name evidence="5" type="primary">mshA_1</name>
    <name evidence="5" type="ORF">KMAL_06400</name>
</gene>
<comment type="caution">
    <text evidence="5">The sequence shown here is derived from an EMBL/GenBank/DDBJ whole genome shotgun (WGS) entry which is preliminary data.</text>
</comment>
<dbReference type="Pfam" id="PF00534">
    <property type="entry name" value="Glycos_transf_1"/>
    <property type="match status" value="1"/>
</dbReference>
<proteinExistence type="predicted"/>
<evidence type="ECO:0000259" key="3">
    <source>
        <dbReference type="Pfam" id="PF00534"/>
    </source>
</evidence>